<dbReference type="Gene3D" id="3.40.710.10">
    <property type="entry name" value="DD-peptidase/beta-lactamase superfamily"/>
    <property type="match status" value="1"/>
</dbReference>
<dbReference type="PANTHER" id="PTHR43319:SF3">
    <property type="entry name" value="BETA-LACTAMASE-RELATED DOMAIN-CONTAINING PROTEIN"/>
    <property type="match status" value="1"/>
</dbReference>
<proteinExistence type="predicted"/>
<dbReference type="HOGENOM" id="CLU_035614_3_0_7"/>
<evidence type="ECO:0000259" key="1">
    <source>
        <dbReference type="Pfam" id="PF00144"/>
    </source>
</evidence>
<dbReference type="AlphaFoldDB" id="I4C584"/>
<accession>I4C584</accession>
<gene>
    <name evidence="2" type="ordered locus">Desti_2022</name>
</gene>
<dbReference type="EMBL" id="CP003360">
    <property type="protein sequence ID" value="AFM24725.1"/>
    <property type="molecule type" value="Genomic_DNA"/>
</dbReference>
<dbReference type="eggNOG" id="COG1680">
    <property type="taxonomic scope" value="Bacteria"/>
</dbReference>
<dbReference type="InterPro" id="IPR052907">
    <property type="entry name" value="Beta-lactamase/esterase"/>
</dbReference>
<dbReference type="PANTHER" id="PTHR43319">
    <property type="entry name" value="BETA-LACTAMASE-RELATED"/>
    <property type="match status" value="1"/>
</dbReference>
<dbReference type="RefSeq" id="WP_014809869.1">
    <property type="nucleotide sequence ID" value="NC_018025.1"/>
</dbReference>
<dbReference type="Proteomes" id="UP000006055">
    <property type="component" value="Chromosome"/>
</dbReference>
<organism evidence="2 3">
    <name type="scientific">Desulfomonile tiedjei (strain ATCC 49306 / DSM 6799 / DCB-1)</name>
    <dbReference type="NCBI Taxonomy" id="706587"/>
    <lineage>
        <taxon>Bacteria</taxon>
        <taxon>Pseudomonadati</taxon>
        <taxon>Thermodesulfobacteriota</taxon>
        <taxon>Desulfomonilia</taxon>
        <taxon>Desulfomonilales</taxon>
        <taxon>Desulfomonilaceae</taxon>
        <taxon>Desulfomonile</taxon>
    </lineage>
</organism>
<sequence>MKESTEIHGYCDQRFLAVKDAFAGNFESGLEVGASFAVTLDSEYVVDLWAGHADAAQTMPWERNTITNVYSTTKVMTTLCALMLVDRGQLDLDSAVADYWPEFAQGGKSEIIVRWLLSHSAGLAGINEPLPMEALYDWGRITEILARQEPWWQPGTQSGYHMVTFGYLVGELVRRISGKTLGSFFRDEVSVPLGADFHIGLRREHDARVAELIPPPPMEPPVFDPESFAARTLFNPPIIPGYSDRAWRAAEIPSSNGHGNARSAARVGSLLACGGQLDGLRLLSQATIDHAIEEQYNGTDVVLGAPVRYGLGFGLVNEALPCLSPRSFYWGGFGGSWLEMDPDSRLCFSYVMNKLEANPGGDVRMIGLRNAVMTAMQSK</sequence>
<dbReference type="KEGG" id="dti:Desti_2022"/>
<dbReference type="InterPro" id="IPR012338">
    <property type="entry name" value="Beta-lactam/transpept-like"/>
</dbReference>
<dbReference type="InterPro" id="IPR001466">
    <property type="entry name" value="Beta-lactam-related"/>
</dbReference>
<evidence type="ECO:0000313" key="2">
    <source>
        <dbReference type="EMBL" id="AFM24725.1"/>
    </source>
</evidence>
<dbReference type="PATRIC" id="fig|706587.4.peg.2322"/>
<reference evidence="3" key="1">
    <citation type="submission" date="2012-06" db="EMBL/GenBank/DDBJ databases">
        <title>Complete sequence of chromosome of Desulfomonile tiedjei DSM 6799.</title>
        <authorList>
            <person name="Lucas S."/>
            <person name="Copeland A."/>
            <person name="Lapidus A."/>
            <person name="Glavina del Rio T."/>
            <person name="Dalin E."/>
            <person name="Tice H."/>
            <person name="Bruce D."/>
            <person name="Goodwin L."/>
            <person name="Pitluck S."/>
            <person name="Peters L."/>
            <person name="Ovchinnikova G."/>
            <person name="Zeytun A."/>
            <person name="Lu M."/>
            <person name="Kyrpides N."/>
            <person name="Mavromatis K."/>
            <person name="Ivanova N."/>
            <person name="Brettin T."/>
            <person name="Detter J.C."/>
            <person name="Han C."/>
            <person name="Larimer F."/>
            <person name="Land M."/>
            <person name="Hauser L."/>
            <person name="Markowitz V."/>
            <person name="Cheng J.-F."/>
            <person name="Hugenholtz P."/>
            <person name="Woyke T."/>
            <person name="Wu D."/>
            <person name="Spring S."/>
            <person name="Schroeder M."/>
            <person name="Brambilla E."/>
            <person name="Klenk H.-P."/>
            <person name="Eisen J.A."/>
        </authorList>
    </citation>
    <scope>NUCLEOTIDE SEQUENCE [LARGE SCALE GENOMIC DNA]</scope>
    <source>
        <strain evidence="3">ATCC 49306 / DSM 6799 / DCB-1</strain>
    </source>
</reference>
<keyword evidence="3" id="KW-1185">Reference proteome</keyword>
<name>I4C584_DESTA</name>
<dbReference type="SUPFAM" id="SSF56601">
    <property type="entry name" value="beta-lactamase/transpeptidase-like"/>
    <property type="match status" value="1"/>
</dbReference>
<evidence type="ECO:0000313" key="3">
    <source>
        <dbReference type="Proteomes" id="UP000006055"/>
    </source>
</evidence>
<dbReference type="OrthoDB" id="5524666at2"/>
<protein>
    <submittedName>
        <fullName evidence="2">Penicillin-binding protein, beta-lactamase class C</fullName>
    </submittedName>
</protein>
<dbReference type="Pfam" id="PF00144">
    <property type="entry name" value="Beta-lactamase"/>
    <property type="match status" value="1"/>
</dbReference>
<dbReference type="STRING" id="706587.Desti_2022"/>
<feature type="domain" description="Beta-lactamase-related" evidence="1">
    <location>
        <begin position="24"/>
        <end position="362"/>
    </location>
</feature>